<evidence type="ECO:0000256" key="2">
    <source>
        <dbReference type="ARBA" id="ARBA00022448"/>
    </source>
</evidence>
<dbReference type="InterPro" id="IPR017871">
    <property type="entry name" value="ABC_transporter-like_CS"/>
</dbReference>
<dbReference type="GO" id="GO:0015807">
    <property type="term" value="P:L-amino acid transport"/>
    <property type="evidence" value="ECO:0007669"/>
    <property type="project" value="TreeGrafter"/>
</dbReference>
<dbReference type="GO" id="GO:0016887">
    <property type="term" value="F:ATP hydrolysis activity"/>
    <property type="evidence" value="ECO:0007669"/>
    <property type="project" value="InterPro"/>
</dbReference>
<feature type="domain" description="ABC transporter" evidence="6">
    <location>
        <begin position="4"/>
        <end position="238"/>
    </location>
</feature>
<evidence type="ECO:0000313" key="7">
    <source>
        <dbReference type="EMBL" id="PVZ12814.1"/>
    </source>
</evidence>
<evidence type="ECO:0000256" key="3">
    <source>
        <dbReference type="ARBA" id="ARBA00022741"/>
    </source>
</evidence>
<name>A0A2U1FKV4_9PORP</name>
<dbReference type="EMBL" id="QEKY01000004">
    <property type="protein sequence ID" value="PVZ12814.1"/>
    <property type="molecule type" value="Genomic_DNA"/>
</dbReference>
<dbReference type="AlphaFoldDB" id="A0A2U1FKV4"/>
<reference evidence="7 8" key="1">
    <citation type="submission" date="2018-04" db="EMBL/GenBank/DDBJ databases">
        <title>Genomic Encyclopedia of Type Strains, Phase IV (KMG-IV): sequencing the most valuable type-strain genomes for metagenomic binning, comparative biology and taxonomic classification.</title>
        <authorList>
            <person name="Goeker M."/>
        </authorList>
    </citation>
    <scope>NUCLEOTIDE SEQUENCE [LARGE SCALE GENOMIC DNA]</scope>
    <source>
        <strain evidence="7 8">DSM 28520</strain>
    </source>
</reference>
<dbReference type="InterPro" id="IPR027417">
    <property type="entry name" value="P-loop_NTPase"/>
</dbReference>
<keyword evidence="8" id="KW-1185">Reference proteome</keyword>
<proteinExistence type="inferred from homology"/>
<keyword evidence="3" id="KW-0547">Nucleotide-binding</keyword>
<gene>
    <name evidence="7" type="ORF">C7382_104121</name>
</gene>
<dbReference type="Proteomes" id="UP000245462">
    <property type="component" value="Unassembled WGS sequence"/>
</dbReference>
<dbReference type="PROSITE" id="PS50893">
    <property type="entry name" value="ABC_TRANSPORTER_2"/>
    <property type="match status" value="1"/>
</dbReference>
<dbReference type="InterPro" id="IPR003593">
    <property type="entry name" value="AAA+_ATPase"/>
</dbReference>
<dbReference type="GO" id="GO:0005524">
    <property type="term" value="F:ATP binding"/>
    <property type="evidence" value="ECO:0007669"/>
    <property type="project" value="UniProtKB-KW"/>
</dbReference>
<dbReference type="PANTHER" id="PTHR43820">
    <property type="entry name" value="HIGH-AFFINITY BRANCHED-CHAIN AMINO ACID TRANSPORT ATP-BINDING PROTEIN LIVF"/>
    <property type="match status" value="1"/>
</dbReference>
<dbReference type="RefSeq" id="WP_116678891.1">
    <property type="nucleotide sequence ID" value="NZ_QEKY01000004.1"/>
</dbReference>
<dbReference type="Gene3D" id="3.40.50.300">
    <property type="entry name" value="P-loop containing nucleotide triphosphate hydrolases"/>
    <property type="match status" value="1"/>
</dbReference>
<protein>
    <submittedName>
        <fullName evidence="7">Amino acid/amide ABC transporter ATP-binding protein 2 (HAAT family)</fullName>
    </submittedName>
</protein>
<evidence type="ECO:0000259" key="6">
    <source>
        <dbReference type="PROSITE" id="PS50893"/>
    </source>
</evidence>
<comment type="similarity">
    <text evidence="1">Belongs to the ABC transporter superfamily.</text>
</comment>
<evidence type="ECO:0000313" key="8">
    <source>
        <dbReference type="Proteomes" id="UP000245462"/>
    </source>
</evidence>
<evidence type="ECO:0000256" key="1">
    <source>
        <dbReference type="ARBA" id="ARBA00005417"/>
    </source>
</evidence>
<dbReference type="OrthoDB" id="9789994at2"/>
<keyword evidence="4 7" id="KW-0067">ATP-binding</keyword>
<dbReference type="Pfam" id="PF00005">
    <property type="entry name" value="ABC_tran"/>
    <property type="match status" value="1"/>
</dbReference>
<dbReference type="GO" id="GO:0015658">
    <property type="term" value="F:branched-chain amino acid transmembrane transporter activity"/>
    <property type="evidence" value="ECO:0007669"/>
    <property type="project" value="TreeGrafter"/>
</dbReference>
<dbReference type="InterPro" id="IPR003439">
    <property type="entry name" value="ABC_transporter-like_ATP-bd"/>
</dbReference>
<keyword evidence="2" id="KW-0813">Transport</keyword>
<organism evidence="7 8">
    <name type="scientific">Porphyromonas loveana</name>
    <dbReference type="NCBI Taxonomy" id="1884669"/>
    <lineage>
        <taxon>Bacteria</taxon>
        <taxon>Pseudomonadati</taxon>
        <taxon>Bacteroidota</taxon>
        <taxon>Bacteroidia</taxon>
        <taxon>Bacteroidales</taxon>
        <taxon>Porphyromonadaceae</taxon>
        <taxon>Porphyromonas</taxon>
    </lineage>
</organism>
<comment type="caution">
    <text evidence="7">The sequence shown here is derived from an EMBL/GenBank/DDBJ whole genome shotgun (WGS) entry which is preliminary data.</text>
</comment>
<dbReference type="SUPFAM" id="SSF52540">
    <property type="entry name" value="P-loop containing nucleoside triphosphate hydrolases"/>
    <property type="match status" value="1"/>
</dbReference>
<dbReference type="PANTHER" id="PTHR43820:SF7">
    <property type="entry name" value="BRANCHED-CHAIN AMINO ACID TRANSPORT ATP-BINDING PROTEIN LIVF-RELATED"/>
    <property type="match status" value="1"/>
</dbReference>
<evidence type="ECO:0000256" key="5">
    <source>
        <dbReference type="ARBA" id="ARBA00022970"/>
    </source>
</evidence>
<sequence length="238" mass="26925">MSLLQIDNIQTGYGNKQVLFDLSLTVERGETVLLAGSNGSGKSTLLKAIYGLLPLWAGNIYYEGELIQTADTDRKIANRHPLISRGLVYIPQKNELFSDMTVAENLTMSLLHLNDRHEMQSRIEQLMTDIPLLKERYRQTTGKLSGGEAKLLTLGMALVNRPKVLLYDEPLAGLSPQNIPNTLQWIEKLYGYGTAMVIVEHRTKYLKNSTDKITSMRFRTIEIDSLNIKDKTKVIDER</sequence>
<evidence type="ECO:0000256" key="4">
    <source>
        <dbReference type="ARBA" id="ARBA00022840"/>
    </source>
</evidence>
<dbReference type="InterPro" id="IPR052156">
    <property type="entry name" value="BCAA_Transport_ATP-bd_LivF"/>
</dbReference>
<accession>A0A2U1FKV4</accession>
<keyword evidence="5" id="KW-0029">Amino-acid transport</keyword>
<dbReference type="PROSITE" id="PS00211">
    <property type="entry name" value="ABC_TRANSPORTER_1"/>
    <property type="match status" value="1"/>
</dbReference>
<dbReference type="SMART" id="SM00382">
    <property type="entry name" value="AAA"/>
    <property type="match status" value="1"/>
</dbReference>
<dbReference type="GeneID" id="94550342"/>